<dbReference type="PANTHER" id="PTHR45998:SF2">
    <property type="entry name" value="SERINE_THREONINE-PROTEIN KINASE 16"/>
    <property type="match status" value="1"/>
</dbReference>
<dbReference type="Pfam" id="PF00069">
    <property type="entry name" value="Pkinase"/>
    <property type="match status" value="1"/>
</dbReference>
<keyword evidence="13" id="KW-1185">Reference proteome</keyword>
<dbReference type="Proteomes" id="UP000316726">
    <property type="component" value="Chromosome 19"/>
</dbReference>
<dbReference type="STRING" id="1764295.A0A5B8N100"/>
<dbReference type="InterPro" id="IPR008271">
    <property type="entry name" value="Ser/Thr_kinase_AS"/>
</dbReference>
<evidence type="ECO:0000256" key="9">
    <source>
        <dbReference type="PROSITE-ProRule" id="PRU10141"/>
    </source>
</evidence>
<dbReference type="GO" id="GO:0004674">
    <property type="term" value="F:protein serine/threonine kinase activity"/>
    <property type="evidence" value="ECO:0007669"/>
    <property type="project" value="UniProtKB-KW"/>
</dbReference>
<evidence type="ECO:0000256" key="1">
    <source>
        <dbReference type="ARBA" id="ARBA00012513"/>
    </source>
</evidence>
<dbReference type="GO" id="GO:0005737">
    <property type="term" value="C:cytoplasm"/>
    <property type="evidence" value="ECO:0007669"/>
    <property type="project" value="TreeGrafter"/>
</dbReference>
<evidence type="ECO:0000313" key="13">
    <source>
        <dbReference type="Proteomes" id="UP000316726"/>
    </source>
</evidence>
<feature type="binding site" evidence="9">
    <location>
        <position position="62"/>
    </location>
    <ligand>
        <name>ATP</name>
        <dbReference type="ChEBI" id="CHEBI:30616"/>
    </ligand>
</feature>
<dbReference type="PANTHER" id="PTHR45998">
    <property type="entry name" value="SERINE/THREONINE-PROTEIN KINASE 16"/>
    <property type="match status" value="1"/>
</dbReference>
<reference evidence="12 13" key="1">
    <citation type="submission" date="2018-07" db="EMBL/GenBank/DDBJ databases">
        <title>The complete nuclear genome of the prasinophyte Chloropicon primus (CCMP1205).</title>
        <authorList>
            <person name="Pombert J.-F."/>
            <person name="Otis C."/>
            <person name="Turmel M."/>
            <person name="Lemieux C."/>
        </authorList>
    </citation>
    <scope>NUCLEOTIDE SEQUENCE [LARGE SCALE GENOMIC DNA]</scope>
    <source>
        <strain evidence="12 13">CCMP1205</strain>
    </source>
</reference>
<dbReference type="AlphaFoldDB" id="A0A5B8N100"/>
<dbReference type="InterPro" id="IPR000719">
    <property type="entry name" value="Prot_kinase_dom"/>
</dbReference>
<evidence type="ECO:0000259" key="11">
    <source>
        <dbReference type="PROSITE" id="PS50011"/>
    </source>
</evidence>
<evidence type="ECO:0000256" key="3">
    <source>
        <dbReference type="ARBA" id="ARBA00022679"/>
    </source>
</evidence>
<dbReference type="SUPFAM" id="SSF56112">
    <property type="entry name" value="Protein kinase-like (PK-like)"/>
    <property type="match status" value="1"/>
</dbReference>
<dbReference type="SMART" id="SM00220">
    <property type="entry name" value="S_TKc"/>
    <property type="match status" value="1"/>
</dbReference>
<keyword evidence="2 10" id="KW-0723">Serine/threonine-protein kinase</keyword>
<proteinExistence type="inferred from homology"/>
<evidence type="ECO:0000256" key="8">
    <source>
        <dbReference type="ARBA" id="ARBA00048679"/>
    </source>
</evidence>
<evidence type="ECO:0000256" key="5">
    <source>
        <dbReference type="ARBA" id="ARBA00022777"/>
    </source>
</evidence>
<dbReference type="EMBL" id="CP031052">
    <property type="protein sequence ID" value="QDZ25946.1"/>
    <property type="molecule type" value="Genomic_DNA"/>
</dbReference>
<dbReference type="PROSITE" id="PS00108">
    <property type="entry name" value="PROTEIN_KINASE_ST"/>
    <property type="match status" value="1"/>
</dbReference>
<gene>
    <name evidence="12" type="ORF">A3770_19p84640</name>
</gene>
<dbReference type="PROSITE" id="PS00107">
    <property type="entry name" value="PROTEIN_KINASE_ATP"/>
    <property type="match status" value="1"/>
</dbReference>
<comment type="catalytic activity">
    <reaction evidence="8">
        <text>L-seryl-[protein] + ATP = O-phospho-L-seryl-[protein] + ADP + H(+)</text>
        <dbReference type="Rhea" id="RHEA:17989"/>
        <dbReference type="Rhea" id="RHEA-COMP:9863"/>
        <dbReference type="Rhea" id="RHEA-COMP:11604"/>
        <dbReference type="ChEBI" id="CHEBI:15378"/>
        <dbReference type="ChEBI" id="CHEBI:29999"/>
        <dbReference type="ChEBI" id="CHEBI:30616"/>
        <dbReference type="ChEBI" id="CHEBI:83421"/>
        <dbReference type="ChEBI" id="CHEBI:456216"/>
        <dbReference type="EC" id="2.7.11.1"/>
    </reaction>
</comment>
<dbReference type="EC" id="2.7.11.1" evidence="1"/>
<dbReference type="PROSITE" id="PS50011">
    <property type="entry name" value="PROTEIN_KINASE_DOM"/>
    <property type="match status" value="1"/>
</dbReference>
<dbReference type="InterPro" id="IPR017441">
    <property type="entry name" value="Protein_kinase_ATP_BS"/>
</dbReference>
<evidence type="ECO:0000256" key="6">
    <source>
        <dbReference type="ARBA" id="ARBA00022840"/>
    </source>
</evidence>
<evidence type="ECO:0000256" key="4">
    <source>
        <dbReference type="ARBA" id="ARBA00022741"/>
    </source>
</evidence>
<organism evidence="12 13">
    <name type="scientific">Chloropicon primus</name>
    <dbReference type="NCBI Taxonomy" id="1764295"/>
    <lineage>
        <taxon>Eukaryota</taxon>
        <taxon>Viridiplantae</taxon>
        <taxon>Chlorophyta</taxon>
        <taxon>Chloropicophyceae</taxon>
        <taxon>Chloropicales</taxon>
        <taxon>Chloropicaceae</taxon>
        <taxon>Chloropicon</taxon>
    </lineage>
</organism>
<keyword evidence="5 12" id="KW-0418">Kinase</keyword>
<evidence type="ECO:0000256" key="7">
    <source>
        <dbReference type="ARBA" id="ARBA00047899"/>
    </source>
</evidence>
<dbReference type="InterPro" id="IPR011009">
    <property type="entry name" value="Kinase-like_dom_sf"/>
</dbReference>
<sequence length="341" mass="37711">MKLSRAFSSCFKQAFQSLSSGLAEEVVVNHRRLVIVRLLGEGGYSFVYLARCCETGQEFALKKILAQTSEQLELAKNEIDVMHKFKHANLLSLVDSEAKRGTAKDQSQNVVHLLFLAYKDGTVVDLVERSQNIHPVVVLNIFLQVCRGCQCMHGSGKAGGGYAHRDIKPHNVLLSRDEREEGSLDPYQAVLMDFGSARPARVTIKSRAEALKAQEEAESHTTGTYRSPELFDCPSEIVLDERTDVWSLGCLLYYMCFGESPFEYVLSQAGGSLALAVISGKINWPDKGKGYHPVIVSLCKDLLKQDLSSRPFIDEVIRATEEALDKVMSSSTAVSEAKEEG</sequence>
<feature type="domain" description="Protein kinase" evidence="11">
    <location>
        <begin position="33"/>
        <end position="324"/>
    </location>
</feature>
<evidence type="ECO:0000256" key="2">
    <source>
        <dbReference type="ARBA" id="ARBA00022527"/>
    </source>
</evidence>
<evidence type="ECO:0000313" key="12">
    <source>
        <dbReference type="EMBL" id="QDZ25946.1"/>
    </source>
</evidence>
<name>A0A5B8N100_9CHLO</name>
<dbReference type="GO" id="GO:0005524">
    <property type="term" value="F:ATP binding"/>
    <property type="evidence" value="ECO:0007669"/>
    <property type="project" value="UniProtKB-UniRule"/>
</dbReference>
<protein>
    <recommendedName>
        <fullName evidence="1">non-specific serine/threonine protein kinase</fullName>
        <ecNumber evidence="1">2.7.11.1</ecNumber>
    </recommendedName>
</protein>
<keyword evidence="3" id="KW-0808">Transferase</keyword>
<comment type="catalytic activity">
    <reaction evidence="7">
        <text>L-threonyl-[protein] + ATP = O-phospho-L-threonyl-[protein] + ADP + H(+)</text>
        <dbReference type="Rhea" id="RHEA:46608"/>
        <dbReference type="Rhea" id="RHEA-COMP:11060"/>
        <dbReference type="Rhea" id="RHEA-COMP:11605"/>
        <dbReference type="ChEBI" id="CHEBI:15378"/>
        <dbReference type="ChEBI" id="CHEBI:30013"/>
        <dbReference type="ChEBI" id="CHEBI:30616"/>
        <dbReference type="ChEBI" id="CHEBI:61977"/>
        <dbReference type="ChEBI" id="CHEBI:456216"/>
        <dbReference type="EC" id="2.7.11.1"/>
    </reaction>
</comment>
<keyword evidence="4 9" id="KW-0547">Nucleotide-binding</keyword>
<dbReference type="InterPro" id="IPR052239">
    <property type="entry name" value="Ser/Thr-specific_kinases"/>
</dbReference>
<keyword evidence="6 9" id="KW-0067">ATP-binding</keyword>
<dbReference type="Gene3D" id="1.10.510.10">
    <property type="entry name" value="Transferase(Phosphotransferase) domain 1"/>
    <property type="match status" value="1"/>
</dbReference>
<comment type="similarity">
    <text evidence="10">Belongs to the protein kinase superfamily.</text>
</comment>
<accession>A0A5B8N100</accession>
<evidence type="ECO:0000256" key="10">
    <source>
        <dbReference type="RuleBase" id="RU000304"/>
    </source>
</evidence>
<dbReference type="OrthoDB" id="248923at2759"/>